<reference evidence="3" key="1">
    <citation type="submission" date="2016-10" db="EMBL/GenBank/DDBJ databases">
        <authorList>
            <person name="Varghese N."/>
            <person name="Submissions S."/>
        </authorList>
    </citation>
    <scope>NUCLEOTIDE SEQUENCE [LARGE SCALE GENOMIC DNA]</scope>
    <source>
        <strain evidence="3">S9</strain>
    </source>
</reference>
<dbReference type="GO" id="GO:0008643">
    <property type="term" value="P:carbohydrate transport"/>
    <property type="evidence" value="ECO:0007669"/>
    <property type="project" value="InterPro"/>
</dbReference>
<evidence type="ECO:0000313" key="2">
    <source>
        <dbReference type="EMBL" id="SER55853.1"/>
    </source>
</evidence>
<dbReference type="GO" id="GO:0005886">
    <property type="term" value="C:plasma membrane"/>
    <property type="evidence" value="ECO:0007669"/>
    <property type="project" value="TreeGrafter"/>
</dbReference>
<dbReference type="NCBIfam" id="TIGR00792">
    <property type="entry name" value="gph"/>
    <property type="match status" value="1"/>
</dbReference>
<feature type="transmembrane region" description="Helical" evidence="1">
    <location>
        <begin position="413"/>
        <end position="436"/>
    </location>
</feature>
<dbReference type="OrthoDB" id="9764596at2"/>
<dbReference type="AlphaFoldDB" id="A0A1H9Q7N1"/>
<gene>
    <name evidence="2" type="ORF">SAMN05518684_10253</name>
</gene>
<dbReference type="GO" id="GO:0015293">
    <property type="term" value="F:symporter activity"/>
    <property type="evidence" value="ECO:0007669"/>
    <property type="project" value="InterPro"/>
</dbReference>
<feature type="transmembrane region" description="Helical" evidence="1">
    <location>
        <begin position="119"/>
        <end position="138"/>
    </location>
</feature>
<dbReference type="PANTHER" id="PTHR11328:SF43">
    <property type="entry name" value="SULFOQUINOVOSE IMPORTER-RELATED"/>
    <property type="match status" value="1"/>
</dbReference>
<dbReference type="PANTHER" id="PTHR11328">
    <property type="entry name" value="MAJOR FACILITATOR SUPERFAMILY DOMAIN-CONTAINING PROTEIN"/>
    <property type="match status" value="1"/>
</dbReference>
<sequence>MEERAQMVQPEAPERKKISNKEVLSYFSYGMGQCISFGLIGTYIMYFYTDILGISALAASTIFVIARTFDAANDPLMASIMDTRKSKHGKFRQYLLYMPFFIFFITIIAFLPLNLNPTAAVIFAGATYILWGVFYTLSDVPFWSMSAVMSQEPQERTKLVTYANLGVFVGIGIPTLLFTPLAEFLGGGSLNDGFFFAVVILSLMMLPFMFLGFKNTRERVEPPKERVRIRDAIKIVKGNKPMFIILATFFCNVFVNITLTLNIYFFTYNLGNASLMAAFGIISLVSCIGFFFIPMLTKYFYKKHILMTVLIADIIVRVLFFMTGYGNTTVVLAFLTVTMILYTATGPLISAMLAETIELTEVRTGQRSEAVTFSGQTFTGKLSVAIAGGATGVILTVINYVPNQAQSEGTLTGLFFVIALLPALGSIIRLVLMYFYKYTEKEFNEAVSELQWRKQQNPGNS</sequence>
<feature type="transmembrane region" description="Helical" evidence="1">
    <location>
        <begin position="273"/>
        <end position="293"/>
    </location>
</feature>
<protein>
    <submittedName>
        <fullName evidence="2">Sugar (Glycoside-Pentoside-Hexuronide) transporter</fullName>
    </submittedName>
</protein>
<feature type="transmembrane region" description="Helical" evidence="1">
    <location>
        <begin position="382"/>
        <end position="401"/>
    </location>
</feature>
<dbReference type="SUPFAM" id="SSF103473">
    <property type="entry name" value="MFS general substrate transporter"/>
    <property type="match status" value="1"/>
</dbReference>
<organism evidence="2 3">
    <name type="scientific">Salipaludibacillus aurantiacus</name>
    <dbReference type="NCBI Taxonomy" id="1601833"/>
    <lineage>
        <taxon>Bacteria</taxon>
        <taxon>Bacillati</taxon>
        <taxon>Bacillota</taxon>
        <taxon>Bacilli</taxon>
        <taxon>Bacillales</taxon>
        <taxon>Bacillaceae</taxon>
    </lineage>
</organism>
<feature type="transmembrane region" description="Helical" evidence="1">
    <location>
        <begin position="331"/>
        <end position="354"/>
    </location>
</feature>
<dbReference type="Proteomes" id="UP000198571">
    <property type="component" value="Unassembled WGS sequence"/>
</dbReference>
<keyword evidence="1" id="KW-0812">Transmembrane</keyword>
<dbReference type="EMBL" id="FOGT01000002">
    <property type="protein sequence ID" value="SER55853.1"/>
    <property type="molecule type" value="Genomic_DNA"/>
</dbReference>
<evidence type="ECO:0000256" key="1">
    <source>
        <dbReference type="SAM" id="Phobius"/>
    </source>
</evidence>
<feature type="transmembrane region" description="Helical" evidence="1">
    <location>
        <begin position="94"/>
        <end position="113"/>
    </location>
</feature>
<feature type="transmembrane region" description="Helical" evidence="1">
    <location>
        <begin position="243"/>
        <end position="267"/>
    </location>
</feature>
<feature type="transmembrane region" description="Helical" evidence="1">
    <location>
        <begin position="23"/>
        <end position="45"/>
    </location>
</feature>
<dbReference type="Pfam" id="PF13347">
    <property type="entry name" value="MFS_2"/>
    <property type="match status" value="1"/>
</dbReference>
<dbReference type="GO" id="GO:0006814">
    <property type="term" value="P:sodium ion transport"/>
    <property type="evidence" value="ECO:0007669"/>
    <property type="project" value="InterPro"/>
</dbReference>
<name>A0A1H9Q7N1_9BACI</name>
<keyword evidence="1" id="KW-1133">Transmembrane helix</keyword>
<dbReference type="Gene3D" id="1.20.1250.20">
    <property type="entry name" value="MFS general substrate transporter like domains"/>
    <property type="match status" value="2"/>
</dbReference>
<keyword evidence="3" id="KW-1185">Reference proteome</keyword>
<dbReference type="InterPro" id="IPR039672">
    <property type="entry name" value="MFS_2"/>
</dbReference>
<dbReference type="InterPro" id="IPR001927">
    <property type="entry name" value="Na/Gal_symport"/>
</dbReference>
<dbReference type="RefSeq" id="WP_093047398.1">
    <property type="nucleotide sequence ID" value="NZ_FOGT01000002.1"/>
</dbReference>
<accession>A0A1H9Q7N1</accession>
<keyword evidence="1" id="KW-0472">Membrane</keyword>
<feature type="transmembrane region" description="Helical" evidence="1">
    <location>
        <begin position="159"/>
        <end position="182"/>
    </location>
</feature>
<feature type="transmembrane region" description="Helical" evidence="1">
    <location>
        <begin position="305"/>
        <end position="325"/>
    </location>
</feature>
<proteinExistence type="predicted"/>
<evidence type="ECO:0000313" key="3">
    <source>
        <dbReference type="Proteomes" id="UP000198571"/>
    </source>
</evidence>
<dbReference type="STRING" id="1601833.SAMN05518684_10253"/>
<dbReference type="InterPro" id="IPR036259">
    <property type="entry name" value="MFS_trans_sf"/>
</dbReference>
<dbReference type="CDD" id="cd17332">
    <property type="entry name" value="MFS_MelB_like"/>
    <property type="match status" value="1"/>
</dbReference>
<feature type="transmembrane region" description="Helical" evidence="1">
    <location>
        <begin position="194"/>
        <end position="213"/>
    </location>
</feature>
<feature type="transmembrane region" description="Helical" evidence="1">
    <location>
        <begin position="51"/>
        <end position="73"/>
    </location>
</feature>